<dbReference type="GO" id="GO:0006950">
    <property type="term" value="P:response to stress"/>
    <property type="evidence" value="ECO:0007669"/>
    <property type="project" value="UniProtKB-ARBA"/>
</dbReference>
<gene>
    <name evidence="3" type="ORF">K490DRAFT_44563</name>
</gene>
<dbReference type="EMBL" id="ML978725">
    <property type="protein sequence ID" value="KAF2086332.1"/>
    <property type="molecule type" value="Genomic_DNA"/>
</dbReference>
<feature type="region of interest" description="Disordered" evidence="1">
    <location>
        <begin position="15"/>
        <end position="35"/>
    </location>
</feature>
<keyword evidence="4" id="KW-1185">Reference proteome</keyword>
<sequence length="332" mass="37216">MDAFWAADVVNDWNDQHSPRKTLTSPRKPKFNLGVKDRAQDSDFEILSSPRKGSPSKTDRSAAIARKAFESRKHQLAEDFLKELDRVITHGKIGELAAECGGVKLEWNKKLNSTAGRANWRRERIPSKDPAGASEAKYKHHASIELAEKVIDDEDRLFNTIAHEYCHLTNFMISNIRDNPHGAEFKSWAAKVTQVFNKSHNITVTTKHTYEIAYKYVWTCSTCGHEFKRHSKSIDTTRHACGSCKGALVQTKPAVRAKDPNKGPNEFQVFLKENFKRVKKENEGLGHGAVMQLLAQMYKDRKAKRDAGTTGGGAEDEVAGVAKALEVIVLDD</sequence>
<evidence type="ECO:0000313" key="3">
    <source>
        <dbReference type="EMBL" id="KAF2086332.1"/>
    </source>
</evidence>
<evidence type="ECO:0000259" key="2">
    <source>
        <dbReference type="SMART" id="SM00731"/>
    </source>
</evidence>
<organism evidence="3 4">
    <name type="scientific">Saccharata proteae CBS 121410</name>
    <dbReference type="NCBI Taxonomy" id="1314787"/>
    <lineage>
        <taxon>Eukaryota</taxon>
        <taxon>Fungi</taxon>
        <taxon>Dikarya</taxon>
        <taxon>Ascomycota</taxon>
        <taxon>Pezizomycotina</taxon>
        <taxon>Dothideomycetes</taxon>
        <taxon>Dothideomycetes incertae sedis</taxon>
        <taxon>Botryosphaeriales</taxon>
        <taxon>Saccharataceae</taxon>
        <taxon>Saccharata</taxon>
    </lineage>
</organism>
<dbReference type="AlphaFoldDB" id="A0A9P4HT03"/>
<proteinExistence type="predicted"/>
<dbReference type="PANTHER" id="PTHR23099:SF0">
    <property type="entry name" value="GERM CELL NUCLEAR ACIDIC PROTEIN"/>
    <property type="match status" value="1"/>
</dbReference>
<accession>A0A9P4HT03</accession>
<protein>
    <recommendedName>
        <fullName evidence="2">SprT-like domain-containing protein</fullName>
    </recommendedName>
</protein>
<dbReference type="Proteomes" id="UP000799776">
    <property type="component" value="Unassembled WGS sequence"/>
</dbReference>
<dbReference type="GO" id="GO:0005634">
    <property type="term" value="C:nucleus"/>
    <property type="evidence" value="ECO:0007669"/>
    <property type="project" value="TreeGrafter"/>
</dbReference>
<feature type="domain" description="SprT-like" evidence="2">
    <location>
        <begin position="78"/>
        <end position="251"/>
    </location>
</feature>
<evidence type="ECO:0000313" key="4">
    <source>
        <dbReference type="Proteomes" id="UP000799776"/>
    </source>
</evidence>
<dbReference type="InterPro" id="IPR035240">
    <property type="entry name" value="SprT_Zn_ribbon"/>
</dbReference>
<dbReference type="Pfam" id="PF17283">
    <property type="entry name" value="Zn_ribbon_SprT"/>
    <property type="match status" value="1"/>
</dbReference>
<dbReference type="Gene3D" id="1.10.30.10">
    <property type="entry name" value="High mobility group box domain"/>
    <property type="match status" value="1"/>
</dbReference>
<comment type="caution">
    <text evidence="3">The sequence shown here is derived from an EMBL/GenBank/DDBJ whole genome shotgun (WGS) entry which is preliminary data.</text>
</comment>
<dbReference type="InterPro" id="IPR036910">
    <property type="entry name" value="HMG_box_dom_sf"/>
</dbReference>
<dbReference type="OrthoDB" id="20772at2759"/>
<dbReference type="Pfam" id="PF10263">
    <property type="entry name" value="SprT-like"/>
    <property type="match status" value="1"/>
</dbReference>
<dbReference type="SUPFAM" id="SSF47095">
    <property type="entry name" value="HMG-box"/>
    <property type="match status" value="1"/>
</dbReference>
<dbReference type="SMART" id="SM00731">
    <property type="entry name" value="SprT"/>
    <property type="match status" value="1"/>
</dbReference>
<name>A0A9P4HT03_9PEZI</name>
<dbReference type="InterPro" id="IPR006640">
    <property type="entry name" value="SprT-like_domain"/>
</dbReference>
<dbReference type="PANTHER" id="PTHR23099">
    <property type="entry name" value="TRANSCRIPTIONAL REGULATOR"/>
    <property type="match status" value="1"/>
</dbReference>
<evidence type="ECO:0000256" key="1">
    <source>
        <dbReference type="SAM" id="MobiDB-lite"/>
    </source>
</evidence>
<reference evidence="3" key="1">
    <citation type="journal article" date="2020" name="Stud. Mycol.">
        <title>101 Dothideomycetes genomes: a test case for predicting lifestyles and emergence of pathogens.</title>
        <authorList>
            <person name="Haridas S."/>
            <person name="Albert R."/>
            <person name="Binder M."/>
            <person name="Bloem J."/>
            <person name="Labutti K."/>
            <person name="Salamov A."/>
            <person name="Andreopoulos B."/>
            <person name="Baker S."/>
            <person name="Barry K."/>
            <person name="Bills G."/>
            <person name="Bluhm B."/>
            <person name="Cannon C."/>
            <person name="Castanera R."/>
            <person name="Culley D."/>
            <person name="Daum C."/>
            <person name="Ezra D."/>
            <person name="Gonzalez J."/>
            <person name="Henrissat B."/>
            <person name="Kuo A."/>
            <person name="Liang C."/>
            <person name="Lipzen A."/>
            <person name="Lutzoni F."/>
            <person name="Magnuson J."/>
            <person name="Mondo S."/>
            <person name="Nolan M."/>
            <person name="Ohm R."/>
            <person name="Pangilinan J."/>
            <person name="Park H.-J."/>
            <person name="Ramirez L."/>
            <person name="Alfaro M."/>
            <person name="Sun H."/>
            <person name="Tritt A."/>
            <person name="Yoshinaga Y."/>
            <person name="Zwiers L.-H."/>
            <person name="Turgeon B."/>
            <person name="Goodwin S."/>
            <person name="Spatafora J."/>
            <person name="Crous P."/>
            <person name="Grigoriev I."/>
        </authorList>
    </citation>
    <scope>NUCLEOTIDE SEQUENCE</scope>
    <source>
        <strain evidence="3">CBS 121410</strain>
    </source>
</reference>